<organism evidence="2 3">
    <name type="scientific">Aquatica leii</name>
    <dbReference type="NCBI Taxonomy" id="1421715"/>
    <lineage>
        <taxon>Eukaryota</taxon>
        <taxon>Metazoa</taxon>
        <taxon>Ecdysozoa</taxon>
        <taxon>Arthropoda</taxon>
        <taxon>Hexapoda</taxon>
        <taxon>Insecta</taxon>
        <taxon>Pterygota</taxon>
        <taxon>Neoptera</taxon>
        <taxon>Endopterygota</taxon>
        <taxon>Coleoptera</taxon>
        <taxon>Polyphaga</taxon>
        <taxon>Elateriformia</taxon>
        <taxon>Elateroidea</taxon>
        <taxon>Lampyridae</taxon>
        <taxon>Luciolinae</taxon>
        <taxon>Aquatica</taxon>
    </lineage>
</organism>
<keyword evidence="3" id="KW-1185">Reference proteome</keyword>
<protein>
    <submittedName>
        <fullName evidence="2">Uncharacterized protein</fullName>
    </submittedName>
</protein>
<evidence type="ECO:0000313" key="2">
    <source>
        <dbReference type="EMBL" id="KAK4882518.1"/>
    </source>
</evidence>
<evidence type="ECO:0000313" key="3">
    <source>
        <dbReference type="Proteomes" id="UP001353858"/>
    </source>
</evidence>
<feature type="region of interest" description="Disordered" evidence="1">
    <location>
        <begin position="97"/>
        <end position="138"/>
    </location>
</feature>
<dbReference type="EMBL" id="JARPUR010000002">
    <property type="protein sequence ID" value="KAK4882518.1"/>
    <property type="molecule type" value="Genomic_DNA"/>
</dbReference>
<reference evidence="3" key="1">
    <citation type="submission" date="2023-01" db="EMBL/GenBank/DDBJ databases">
        <title>Key to firefly adult light organ development and bioluminescence: homeobox transcription factors regulate luciferase expression and transportation to peroxisome.</title>
        <authorList>
            <person name="Fu X."/>
        </authorList>
    </citation>
    <scope>NUCLEOTIDE SEQUENCE [LARGE SCALE GENOMIC DNA]</scope>
</reference>
<evidence type="ECO:0000256" key="1">
    <source>
        <dbReference type="SAM" id="MobiDB-lite"/>
    </source>
</evidence>
<dbReference type="Proteomes" id="UP001353858">
    <property type="component" value="Unassembled WGS sequence"/>
</dbReference>
<accession>A0AAN7PD89</accession>
<dbReference type="AlphaFoldDB" id="A0AAN7PD89"/>
<proteinExistence type="predicted"/>
<feature type="region of interest" description="Disordered" evidence="1">
    <location>
        <begin position="237"/>
        <end position="256"/>
    </location>
</feature>
<name>A0AAN7PD89_9COLE</name>
<feature type="region of interest" description="Disordered" evidence="1">
    <location>
        <begin position="33"/>
        <end position="52"/>
    </location>
</feature>
<gene>
    <name evidence="2" type="ORF">RN001_005837</name>
</gene>
<sequence length="256" mass="31675">METRSKKLFSSEEENEVELTYAQGVEEIIEDKEQEIESSEKHENKQTMKQQSKQVMEINEQFQMLMRWVKEEKIKEKEERLRDREELRRMRDNTGYFGRHTDDRFRGVENNERREERRDPTHYQYRERRGEGGNRGYDYYKRNEYNRIGQDRRENDFANRYNQGGYSYQRRHEENKNEGQERKFRNYNIRRGNYRGRNQSIERTRLKTNENQNYVHNVNVIEKENNDDELSADVDEIRNLSEEEREQNKLEGRRDF</sequence>
<feature type="compositionally biased region" description="Basic and acidic residues" evidence="1">
    <location>
        <begin position="99"/>
        <end position="138"/>
    </location>
</feature>
<comment type="caution">
    <text evidence="2">The sequence shown here is derived from an EMBL/GenBank/DDBJ whole genome shotgun (WGS) entry which is preliminary data.</text>
</comment>